<dbReference type="InterPro" id="IPR005829">
    <property type="entry name" value="Sugar_transporter_CS"/>
</dbReference>
<feature type="transmembrane region" description="Helical" evidence="7">
    <location>
        <begin position="280"/>
        <end position="299"/>
    </location>
</feature>
<protein>
    <submittedName>
        <fullName evidence="9">MFS transporter</fullName>
    </submittedName>
</protein>
<feature type="transmembrane region" description="Helical" evidence="7">
    <location>
        <begin position="305"/>
        <end position="327"/>
    </location>
</feature>
<keyword evidence="6 7" id="KW-0472">Membrane</keyword>
<evidence type="ECO:0000259" key="8">
    <source>
        <dbReference type="PROSITE" id="PS50850"/>
    </source>
</evidence>
<feature type="domain" description="Major facilitator superfamily (MFS) profile" evidence="8">
    <location>
        <begin position="18"/>
        <end position="392"/>
    </location>
</feature>
<dbReference type="AlphaFoldDB" id="A0A4U1JAE7"/>
<evidence type="ECO:0000256" key="7">
    <source>
        <dbReference type="SAM" id="Phobius"/>
    </source>
</evidence>
<dbReference type="Proteomes" id="UP000309215">
    <property type="component" value="Unassembled WGS sequence"/>
</dbReference>
<keyword evidence="5 7" id="KW-1133">Transmembrane helix</keyword>
<dbReference type="PROSITE" id="PS50850">
    <property type="entry name" value="MFS"/>
    <property type="match status" value="1"/>
</dbReference>
<gene>
    <name evidence="9" type="ORF">E8A74_24705</name>
</gene>
<evidence type="ECO:0000256" key="2">
    <source>
        <dbReference type="ARBA" id="ARBA00022448"/>
    </source>
</evidence>
<keyword evidence="3" id="KW-1003">Cell membrane</keyword>
<reference evidence="9 10" key="1">
    <citation type="submission" date="2019-04" db="EMBL/GenBank/DDBJ databases">
        <authorList>
            <person name="Li Y."/>
            <person name="Wang J."/>
        </authorList>
    </citation>
    <scope>NUCLEOTIDE SEQUENCE [LARGE SCALE GENOMIC DNA]</scope>
    <source>
        <strain evidence="9 10">DSM 14668</strain>
    </source>
</reference>
<feature type="transmembrane region" description="Helical" evidence="7">
    <location>
        <begin position="55"/>
        <end position="76"/>
    </location>
</feature>
<evidence type="ECO:0000256" key="1">
    <source>
        <dbReference type="ARBA" id="ARBA00004651"/>
    </source>
</evidence>
<dbReference type="SUPFAM" id="SSF103473">
    <property type="entry name" value="MFS general substrate transporter"/>
    <property type="match status" value="1"/>
</dbReference>
<evidence type="ECO:0000313" key="9">
    <source>
        <dbReference type="EMBL" id="TKD03794.1"/>
    </source>
</evidence>
<dbReference type="OrthoDB" id="5379144at2"/>
<evidence type="ECO:0000313" key="10">
    <source>
        <dbReference type="Proteomes" id="UP000309215"/>
    </source>
</evidence>
<dbReference type="RefSeq" id="WP_136931528.1">
    <property type="nucleotide sequence ID" value="NZ_SSMQ01000027.1"/>
</dbReference>
<feature type="transmembrane region" description="Helical" evidence="7">
    <location>
        <begin position="82"/>
        <end position="101"/>
    </location>
</feature>
<sequence>MSALAVRLAGITEGLPRAFWTLWAGMLVNRAGSFVVPLLFVYLTQQRGLDLPTAGLIASLFGAGSLAGTMLGGALSDRLGRRATMLLALVMSSVFMLGLGFAREIWQLAAATVLLGFFADMFRPASQALIADVVPPEHRVKAFSLQYWAVNLGYAFAAILGGFMAKRSFLALFVGDALTTLILAAMIFRSVPESRPTDARNDKRGSVLTPFLDGKYIPFLACNLALTLVFFQHLSAMPEDMRQKGLTTEHYGITVATNCLLIVLAQPLVTRWVKGVPRGVLLATASTLTGLGFGAMALASTLPAYMATVAVWTFGEILFAPVNASIVADLSPPHLRGRYQGAFSLCFSFGAMGAPTISTRLLPKTGLSVFWLLCLVLCVVVAAFQLAWGKSLPSPDAKDKP</sequence>
<dbReference type="InterPro" id="IPR011701">
    <property type="entry name" value="MFS"/>
</dbReference>
<accession>A0A4U1JAE7</accession>
<proteinExistence type="predicted"/>
<dbReference type="PROSITE" id="PS00216">
    <property type="entry name" value="SUGAR_TRANSPORT_1"/>
    <property type="match status" value="1"/>
</dbReference>
<feature type="transmembrane region" description="Helical" evidence="7">
    <location>
        <begin position="20"/>
        <end position="43"/>
    </location>
</feature>
<feature type="transmembrane region" description="Helical" evidence="7">
    <location>
        <begin position="369"/>
        <end position="388"/>
    </location>
</feature>
<evidence type="ECO:0000256" key="5">
    <source>
        <dbReference type="ARBA" id="ARBA00022989"/>
    </source>
</evidence>
<dbReference type="CDD" id="cd17329">
    <property type="entry name" value="MFS_MdtH_MDR_like"/>
    <property type="match status" value="1"/>
</dbReference>
<dbReference type="InterPro" id="IPR036259">
    <property type="entry name" value="MFS_trans_sf"/>
</dbReference>
<dbReference type="EMBL" id="SSMQ01000027">
    <property type="protein sequence ID" value="TKD03794.1"/>
    <property type="molecule type" value="Genomic_DNA"/>
</dbReference>
<feature type="transmembrane region" description="Helical" evidence="7">
    <location>
        <begin position="108"/>
        <end position="125"/>
    </location>
</feature>
<feature type="transmembrane region" description="Helical" evidence="7">
    <location>
        <begin position="339"/>
        <end position="357"/>
    </location>
</feature>
<feature type="transmembrane region" description="Helical" evidence="7">
    <location>
        <begin position="170"/>
        <end position="188"/>
    </location>
</feature>
<dbReference type="GO" id="GO:0005886">
    <property type="term" value="C:plasma membrane"/>
    <property type="evidence" value="ECO:0007669"/>
    <property type="project" value="UniProtKB-SubCell"/>
</dbReference>
<feature type="transmembrane region" description="Helical" evidence="7">
    <location>
        <begin position="145"/>
        <end position="163"/>
    </location>
</feature>
<keyword evidence="4 7" id="KW-0812">Transmembrane</keyword>
<dbReference type="PANTHER" id="PTHR23517:SF2">
    <property type="entry name" value="MULTIDRUG RESISTANCE PROTEIN MDTH"/>
    <property type="match status" value="1"/>
</dbReference>
<name>A0A4U1JAE7_9BACT</name>
<evidence type="ECO:0000256" key="4">
    <source>
        <dbReference type="ARBA" id="ARBA00022692"/>
    </source>
</evidence>
<evidence type="ECO:0000256" key="3">
    <source>
        <dbReference type="ARBA" id="ARBA00022475"/>
    </source>
</evidence>
<keyword evidence="2" id="KW-0813">Transport</keyword>
<dbReference type="PANTHER" id="PTHR23517">
    <property type="entry name" value="RESISTANCE PROTEIN MDTM, PUTATIVE-RELATED-RELATED"/>
    <property type="match status" value="1"/>
</dbReference>
<keyword evidence="10" id="KW-1185">Reference proteome</keyword>
<dbReference type="Gene3D" id="1.20.1250.20">
    <property type="entry name" value="MFS general substrate transporter like domains"/>
    <property type="match status" value="1"/>
</dbReference>
<dbReference type="InterPro" id="IPR050171">
    <property type="entry name" value="MFS_Transporters"/>
</dbReference>
<feature type="transmembrane region" description="Helical" evidence="7">
    <location>
        <begin position="216"/>
        <end position="234"/>
    </location>
</feature>
<dbReference type="InterPro" id="IPR020846">
    <property type="entry name" value="MFS_dom"/>
</dbReference>
<comment type="caution">
    <text evidence="9">The sequence shown here is derived from an EMBL/GenBank/DDBJ whole genome shotgun (WGS) entry which is preliminary data.</text>
</comment>
<dbReference type="Pfam" id="PF07690">
    <property type="entry name" value="MFS_1"/>
    <property type="match status" value="1"/>
</dbReference>
<organism evidence="9 10">
    <name type="scientific">Polyangium fumosum</name>
    <dbReference type="NCBI Taxonomy" id="889272"/>
    <lineage>
        <taxon>Bacteria</taxon>
        <taxon>Pseudomonadati</taxon>
        <taxon>Myxococcota</taxon>
        <taxon>Polyangia</taxon>
        <taxon>Polyangiales</taxon>
        <taxon>Polyangiaceae</taxon>
        <taxon>Polyangium</taxon>
    </lineage>
</organism>
<dbReference type="GO" id="GO:0022857">
    <property type="term" value="F:transmembrane transporter activity"/>
    <property type="evidence" value="ECO:0007669"/>
    <property type="project" value="InterPro"/>
</dbReference>
<comment type="subcellular location">
    <subcellularLocation>
        <location evidence="1">Cell membrane</location>
        <topology evidence="1">Multi-pass membrane protein</topology>
    </subcellularLocation>
</comment>
<evidence type="ECO:0000256" key="6">
    <source>
        <dbReference type="ARBA" id="ARBA00023136"/>
    </source>
</evidence>